<dbReference type="RefSeq" id="WP_239083957.1">
    <property type="nucleotide sequence ID" value="NZ_BOND01000026.1"/>
</dbReference>
<dbReference type="SUPFAM" id="SSF53474">
    <property type="entry name" value="alpha/beta-Hydrolases"/>
    <property type="match status" value="1"/>
</dbReference>
<evidence type="ECO:0000256" key="1">
    <source>
        <dbReference type="SAM" id="SignalP"/>
    </source>
</evidence>
<name>A0A1H3NN66_9ACTN</name>
<dbReference type="AlphaFoldDB" id="A0A1H3NN66"/>
<proteinExistence type="predicted"/>
<dbReference type="EMBL" id="FNQB01000001">
    <property type="protein sequence ID" value="SDY90351.1"/>
    <property type="molecule type" value="Genomic_DNA"/>
</dbReference>
<evidence type="ECO:0000313" key="3">
    <source>
        <dbReference type="EMBL" id="SDY90351.1"/>
    </source>
</evidence>
<feature type="domain" description="AB hydrolase-1" evidence="2">
    <location>
        <begin position="48"/>
        <end position="270"/>
    </location>
</feature>
<dbReference type="InterPro" id="IPR052897">
    <property type="entry name" value="Sec-Metab_Biosynth_Hydrolase"/>
</dbReference>
<evidence type="ECO:0000313" key="4">
    <source>
        <dbReference type="Proteomes" id="UP000199632"/>
    </source>
</evidence>
<dbReference type="GO" id="GO:0003824">
    <property type="term" value="F:catalytic activity"/>
    <property type="evidence" value="ECO:0007669"/>
    <property type="project" value="UniProtKB-ARBA"/>
</dbReference>
<keyword evidence="1" id="KW-0732">Signal</keyword>
<protein>
    <submittedName>
        <fullName evidence="3">Pimeloyl-ACP methyl ester carboxylesterase</fullName>
    </submittedName>
</protein>
<accession>A0A1H3NN66</accession>
<feature type="chain" id="PRO_5038937508" evidence="1">
    <location>
        <begin position="33"/>
        <end position="280"/>
    </location>
</feature>
<feature type="signal peptide" evidence="1">
    <location>
        <begin position="1"/>
        <end position="32"/>
    </location>
</feature>
<dbReference type="InterPro" id="IPR000073">
    <property type="entry name" value="AB_hydrolase_1"/>
</dbReference>
<dbReference type="Gene3D" id="3.40.50.1820">
    <property type="entry name" value="alpha/beta hydrolase"/>
    <property type="match status" value="1"/>
</dbReference>
<dbReference type="InterPro" id="IPR029058">
    <property type="entry name" value="AB_hydrolase_fold"/>
</dbReference>
<keyword evidence="4" id="KW-1185">Reference proteome</keyword>
<organism evidence="3 4">
    <name type="scientific">Asanoa ishikariensis</name>
    <dbReference type="NCBI Taxonomy" id="137265"/>
    <lineage>
        <taxon>Bacteria</taxon>
        <taxon>Bacillati</taxon>
        <taxon>Actinomycetota</taxon>
        <taxon>Actinomycetes</taxon>
        <taxon>Micromonosporales</taxon>
        <taxon>Micromonosporaceae</taxon>
        <taxon>Asanoa</taxon>
    </lineage>
</organism>
<dbReference type="PANTHER" id="PTHR37017">
    <property type="entry name" value="AB HYDROLASE-1 DOMAIN-CONTAINING PROTEIN-RELATED"/>
    <property type="match status" value="1"/>
</dbReference>
<dbReference type="STRING" id="137265.SAMN05421684_2198"/>
<reference evidence="4" key="1">
    <citation type="submission" date="2016-10" db="EMBL/GenBank/DDBJ databases">
        <authorList>
            <person name="Varghese N."/>
            <person name="Submissions S."/>
        </authorList>
    </citation>
    <scope>NUCLEOTIDE SEQUENCE [LARGE SCALE GENOMIC DNA]</scope>
    <source>
        <strain evidence="4">DSM 44718</strain>
    </source>
</reference>
<dbReference type="Proteomes" id="UP000199632">
    <property type="component" value="Unassembled WGS sequence"/>
</dbReference>
<dbReference type="PANTHER" id="PTHR37017:SF11">
    <property type="entry name" value="ESTERASE_LIPASE_THIOESTERASE DOMAIN-CONTAINING PROTEIN"/>
    <property type="match status" value="1"/>
</dbReference>
<evidence type="ECO:0000259" key="2">
    <source>
        <dbReference type="Pfam" id="PF12697"/>
    </source>
</evidence>
<dbReference type="Pfam" id="PF12697">
    <property type="entry name" value="Abhydrolase_6"/>
    <property type="match status" value="1"/>
</dbReference>
<gene>
    <name evidence="3" type="ORF">SAMN05421684_2198</name>
</gene>
<sequence length="280" mass="28998">MPTDRTVRRSRLRSLALVAILTVVTAVVPGQAASADTSAASHQTKPTVVLVHGAWADGSSWNAVVQRLHRAGYPVRVPPNPLRSLPGDSATVASFLSTITGPIILVGHSYGGAVISNSATGNTNVKALVYVDAFAPAAGETIFPLSGADSALAVDPTTVFDFVPYPGAPAGDVDLYLKRSVFLTSFANGVAPDTAALLYATQRPIAFSAGNEPSGTPAWNTIPSWYLVGTQDKIITPAQQRFMAQRAGAHTVQVRGGHLTPVSHPGAVAKLITTAARATA</sequence>